<dbReference type="PANTHER" id="PTHR30238:SF4">
    <property type="entry name" value="SLL1022 PROTEIN"/>
    <property type="match status" value="1"/>
</dbReference>
<dbReference type="Proteomes" id="UP001642900">
    <property type="component" value="Unassembled WGS sequence"/>
</dbReference>
<evidence type="ECO:0000256" key="3">
    <source>
        <dbReference type="ARBA" id="ARBA00022692"/>
    </source>
</evidence>
<evidence type="ECO:0000256" key="1">
    <source>
        <dbReference type="ARBA" id="ARBA00004141"/>
    </source>
</evidence>
<feature type="transmembrane region" description="Helical" evidence="6">
    <location>
        <begin position="12"/>
        <end position="34"/>
    </location>
</feature>
<feature type="transmembrane region" description="Helical" evidence="6">
    <location>
        <begin position="138"/>
        <end position="161"/>
    </location>
</feature>
<evidence type="ECO:0000313" key="7">
    <source>
        <dbReference type="EMBL" id="NGO55247.1"/>
    </source>
</evidence>
<keyword evidence="4 6" id="KW-1133">Transmembrane helix</keyword>
<gene>
    <name evidence="7" type="ORF">G6N73_29915</name>
</gene>
<dbReference type="Pfam" id="PF03741">
    <property type="entry name" value="TerC"/>
    <property type="match status" value="1"/>
</dbReference>
<dbReference type="RefSeq" id="WP_165033605.1">
    <property type="nucleotide sequence ID" value="NZ_JAAKZF010000087.1"/>
</dbReference>
<dbReference type="AlphaFoldDB" id="A0A6G4WMF4"/>
<keyword evidence="3 6" id="KW-0812">Transmembrane</keyword>
<keyword evidence="5 6" id="KW-0472">Membrane</keyword>
<comment type="similarity">
    <text evidence="2">Belongs to the TerC family.</text>
</comment>
<evidence type="ECO:0000256" key="4">
    <source>
        <dbReference type="ARBA" id="ARBA00022989"/>
    </source>
</evidence>
<evidence type="ECO:0000256" key="5">
    <source>
        <dbReference type="ARBA" id="ARBA00023136"/>
    </source>
</evidence>
<comment type="caution">
    <text evidence="7">The sequence shown here is derived from an EMBL/GenBank/DDBJ whole genome shotgun (WGS) entry which is preliminary data.</text>
</comment>
<evidence type="ECO:0000256" key="2">
    <source>
        <dbReference type="ARBA" id="ARBA00007511"/>
    </source>
</evidence>
<feature type="transmembrane region" description="Helical" evidence="6">
    <location>
        <begin position="168"/>
        <end position="187"/>
    </location>
</feature>
<protein>
    <submittedName>
        <fullName evidence="7">TerC family protein</fullName>
    </submittedName>
</protein>
<feature type="transmembrane region" description="Helical" evidence="6">
    <location>
        <begin position="199"/>
        <end position="221"/>
    </location>
</feature>
<sequence length="234" mass="24032">MEFGTPAFGAGLLQIIGIDIVLSGDNALVIALACRSLPTNQRKWGILLGTGAAIALRIAFAAAIVYVLEVPLLKFVGALLLVWVAIKLVVPEQDAASSASGKHEAATLWEAVRIVAIADAVMSLDNVLAVAAAAHGSVLLLTLGIAISIPLMVVGSAMMLWLLDRVPLLAVAGSGLLGWIAGGLAAHDPIVGPWIAAQVTWLPVALPYLTCIGVMAFGLVLRRRAATAAAGQTP</sequence>
<evidence type="ECO:0000313" key="8">
    <source>
        <dbReference type="Proteomes" id="UP001642900"/>
    </source>
</evidence>
<name>A0A6G4WMF4_9HYPH</name>
<dbReference type="EMBL" id="JAAKZF010000087">
    <property type="protein sequence ID" value="NGO55247.1"/>
    <property type="molecule type" value="Genomic_DNA"/>
</dbReference>
<reference evidence="7 8" key="1">
    <citation type="submission" date="2020-02" db="EMBL/GenBank/DDBJ databases">
        <title>Genome sequence of strain CCNWXJ40-4.</title>
        <authorList>
            <person name="Gao J."/>
            <person name="Sun J."/>
        </authorList>
    </citation>
    <scope>NUCLEOTIDE SEQUENCE [LARGE SCALE GENOMIC DNA]</scope>
    <source>
        <strain evidence="7 8">CCNWXJ 40-4</strain>
    </source>
</reference>
<dbReference type="NCBIfam" id="TIGR03717">
    <property type="entry name" value="R_switched_YjbE"/>
    <property type="match status" value="1"/>
</dbReference>
<proteinExistence type="inferred from homology"/>
<keyword evidence="8" id="KW-1185">Reference proteome</keyword>
<evidence type="ECO:0000256" key="6">
    <source>
        <dbReference type="SAM" id="Phobius"/>
    </source>
</evidence>
<dbReference type="InterPro" id="IPR005496">
    <property type="entry name" value="Integral_membrane_TerC"/>
</dbReference>
<comment type="subcellular location">
    <subcellularLocation>
        <location evidence="1">Membrane</location>
        <topology evidence="1">Multi-pass membrane protein</topology>
    </subcellularLocation>
</comment>
<organism evidence="7 8">
    <name type="scientific">Allomesorhizobium camelthorni</name>
    <dbReference type="NCBI Taxonomy" id="475069"/>
    <lineage>
        <taxon>Bacteria</taxon>
        <taxon>Pseudomonadati</taxon>
        <taxon>Pseudomonadota</taxon>
        <taxon>Alphaproteobacteria</taxon>
        <taxon>Hyphomicrobiales</taxon>
        <taxon>Phyllobacteriaceae</taxon>
        <taxon>Allomesorhizobium</taxon>
    </lineage>
</organism>
<dbReference type="PANTHER" id="PTHR30238">
    <property type="entry name" value="MEMBRANE BOUND PREDICTED REDOX MODULATOR"/>
    <property type="match status" value="1"/>
</dbReference>
<accession>A0A6G4WMF4</accession>
<dbReference type="GO" id="GO:0016020">
    <property type="term" value="C:membrane"/>
    <property type="evidence" value="ECO:0007669"/>
    <property type="project" value="UniProtKB-SubCell"/>
</dbReference>
<dbReference type="InterPro" id="IPR022301">
    <property type="entry name" value="Integral_membrane_YjbE"/>
</dbReference>
<feature type="transmembrane region" description="Helical" evidence="6">
    <location>
        <begin position="46"/>
        <end position="66"/>
    </location>
</feature>